<dbReference type="Gene3D" id="6.10.250.2410">
    <property type="match status" value="1"/>
</dbReference>
<accession>A0A3S3PFV8</accession>
<keyword evidence="3" id="KW-1185">Reference proteome</keyword>
<dbReference type="InterPro" id="IPR003768">
    <property type="entry name" value="ScpA"/>
</dbReference>
<dbReference type="Pfam" id="PF02616">
    <property type="entry name" value="SMC_ScpA"/>
    <property type="match status" value="1"/>
</dbReference>
<proteinExistence type="predicted"/>
<evidence type="ECO:0000313" key="3">
    <source>
        <dbReference type="Proteomes" id="UP000288071"/>
    </source>
</evidence>
<reference evidence="3" key="1">
    <citation type="submission" date="2019-01" db="EMBL/GenBank/DDBJ databases">
        <title>Sinorhodobacter populi sp. nov. isolated from the symptomatic bark tissue of Populus euramericana canker.</title>
        <authorList>
            <person name="Li Y."/>
        </authorList>
    </citation>
    <scope>NUCLEOTIDE SEQUENCE [LARGE SCALE GENOMIC DNA]</scope>
    <source>
        <strain evidence="3">CGMCC 1.12963</strain>
    </source>
</reference>
<name>A0A3S3PFV8_9RHOB</name>
<dbReference type="RefSeq" id="WP_128155074.1">
    <property type="nucleotide sequence ID" value="NZ_JBHSOM010000016.1"/>
</dbReference>
<organism evidence="2 3">
    <name type="scientific">Paenirhodobacter huangdaonensis</name>
    <dbReference type="NCBI Taxonomy" id="2501515"/>
    <lineage>
        <taxon>Bacteria</taxon>
        <taxon>Pseudomonadati</taxon>
        <taxon>Pseudomonadota</taxon>
        <taxon>Alphaproteobacteria</taxon>
        <taxon>Rhodobacterales</taxon>
        <taxon>Rhodobacter group</taxon>
        <taxon>Paenirhodobacter</taxon>
    </lineage>
</organism>
<sequence length="266" mass="30389">MAEDPIHLFEATSVSERLAAEALIVDVDGFEGPLDLLLMLSRTQKVDLRRISVLQLAEQYLRFVEEAKALRIELAADYLVMAAWLAFLKSRLLLPPDPMADGPSAEDLAAHLAFQLERLSAMREAAAKLMARDQLGRDFFARGEEESVERVRRVSYTASLLELMQAYARIRTRDEFRPYAFDRKDLMTMEQALERLRPILGEVVDWTDLMHYLPEGWQLDPKRRRTAAAATFAASLELAKQGRIEIRQRETFAPISIRARTTPRQG</sequence>
<dbReference type="Proteomes" id="UP000288071">
    <property type="component" value="Unassembled WGS sequence"/>
</dbReference>
<evidence type="ECO:0000256" key="1">
    <source>
        <dbReference type="ARBA" id="ARBA00044777"/>
    </source>
</evidence>
<dbReference type="PANTHER" id="PTHR33969">
    <property type="entry name" value="SEGREGATION AND CONDENSATION PROTEIN A"/>
    <property type="match status" value="1"/>
</dbReference>
<comment type="caution">
    <text evidence="2">The sequence shown here is derived from an EMBL/GenBank/DDBJ whole genome shotgun (WGS) entry which is preliminary data.</text>
</comment>
<evidence type="ECO:0000313" key="2">
    <source>
        <dbReference type="EMBL" id="RWR53826.1"/>
    </source>
</evidence>
<gene>
    <name evidence="2" type="ORF">EOW66_04200</name>
</gene>
<protein>
    <recommendedName>
        <fullName evidence="1">Segregation and condensation protein A</fullName>
    </recommendedName>
</protein>
<dbReference type="PANTHER" id="PTHR33969:SF2">
    <property type="entry name" value="SEGREGATION AND CONDENSATION PROTEIN A"/>
    <property type="match status" value="1"/>
</dbReference>
<reference evidence="2 3" key="2">
    <citation type="submission" date="2019-01" db="EMBL/GenBank/DDBJ databases">
        <title>Sinorhodobacter populi sp. nov. isolated from the symptomatic bark tissue of Populus euramericana canker.</title>
        <authorList>
            <person name="Xu G."/>
        </authorList>
    </citation>
    <scope>NUCLEOTIDE SEQUENCE [LARGE SCALE GENOMIC DNA]</scope>
    <source>
        <strain evidence="2 3">CGMCC 1.12963</strain>
    </source>
</reference>
<dbReference type="AlphaFoldDB" id="A0A3S3PFV8"/>
<dbReference type="EMBL" id="SAVA01000002">
    <property type="protein sequence ID" value="RWR53826.1"/>
    <property type="molecule type" value="Genomic_DNA"/>
</dbReference>